<accession>A0ABV4I1H3</accession>
<evidence type="ECO:0000313" key="2">
    <source>
        <dbReference type="EMBL" id="MEZ0492360.1"/>
    </source>
</evidence>
<proteinExistence type="predicted"/>
<dbReference type="SUPFAM" id="SSF52206">
    <property type="entry name" value="Hypothetical protein MTH538"/>
    <property type="match status" value="1"/>
</dbReference>
<dbReference type="Gene3D" id="3.40.50.9200">
    <property type="entry name" value="Hypothetical protein MTH538"/>
    <property type="match status" value="1"/>
</dbReference>
<sequence>MASSVFYSFHYTRDVNRIQLVRNFDALEGQPILNAQEWEEVQEQGPAAIEKWIKDQMAYKKAVIVLIGQETANRPWVQYEVDKAWADKKPLLGIRIHGLASFGGGADMPGPNPFDRLDGGYLVPVFDPTVKEWTGSIDTKATYNTLHDSIVSWSTQGVTRS</sequence>
<organism evidence="2 3">
    <name type="scientific">Kineococcus mangrovi</name>
    <dbReference type="NCBI Taxonomy" id="1660183"/>
    <lineage>
        <taxon>Bacteria</taxon>
        <taxon>Bacillati</taxon>
        <taxon>Actinomycetota</taxon>
        <taxon>Actinomycetes</taxon>
        <taxon>Kineosporiales</taxon>
        <taxon>Kineosporiaceae</taxon>
        <taxon>Kineococcus</taxon>
    </lineage>
</organism>
<evidence type="ECO:0000313" key="3">
    <source>
        <dbReference type="Proteomes" id="UP001566476"/>
    </source>
</evidence>
<dbReference type="InterPro" id="IPR015032">
    <property type="entry name" value="ThsB__TIR-like_domain"/>
</dbReference>
<dbReference type="InterPro" id="IPR036490">
    <property type="entry name" value="ThsB_TIR-like_sf"/>
</dbReference>
<dbReference type="RefSeq" id="WP_370718414.1">
    <property type="nucleotide sequence ID" value="NZ_JBGGTQ010000004.1"/>
</dbReference>
<reference evidence="2 3" key="1">
    <citation type="submission" date="2024-07" db="EMBL/GenBank/DDBJ databases">
        <authorList>
            <person name="Thanompreechachai J."/>
            <person name="Duangmal K."/>
        </authorList>
    </citation>
    <scope>NUCLEOTIDE SEQUENCE [LARGE SCALE GENOMIC DNA]</scope>
    <source>
        <strain evidence="2 3">TBRC 1896</strain>
    </source>
</reference>
<name>A0ABV4I1H3_9ACTN</name>
<evidence type="ECO:0000259" key="1">
    <source>
        <dbReference type="Pfam" id="PF08937"/>
    </source>
</evidence>
<comment type="caution">
    <text evidence="2">The sequence shown here is derived from an EMBL/GenBank/DDBJ whole genome shotgun (WGS) entry which is preliminary data.</text>
</comment>
<protein>
    <submittedName>
        <fullName evidence="2">TIR domain-containing protein</fullName>
    </submittedName>
</protein>
<feature type="domain" description="Thoeris protein ThsB TIR-like" evidence="1">
    <location>
        <begin position="6"/>
        <end position="99"/>
    </location>
</feature>
<keyword evidence="3" id="KW-1185">Reference proteome</keyword>
<dbReference type="Pfam" id="PF08937">
    <property type="entry name" value="ThsB_TIR"/>
    <property type="match status" value="1"/>
</dbReference>
<dbReference type="Proteomes" id="UP001566476">
    <property type="component" value="Unassembled WGS sequence"/>
</dbReference>
<gene>
    <name evidence="2" type="ORF">AB2L28_08925</name>
</gene>
<dbReference type="EMBL" id="JBGGTQ010000004">
    <property type="protein sequence ID" value="MEZ0492360.1"/>
    <property type="molecule type" value="Genomic_DNA"/>
</dbReference>